<evidence type="ECO:0000313" key="1">
    <source>
        <dbReference type="EMBL" id="KFC01084.1"/>
    </source>
</evidence>
<proteinExistence type="predicted"/>
<organism evidence="1 2">
    <name type="scientific">Trabulsiella guamensis ATCC 49490</name>
    <dbReference type="NCBI Taxonomy" id="1005994"/>
    <lineage>
        <taxon>Bacteria</taxon>
        <taxon>Pseudomonadati</taxon>
        <taxon>Pseudomonadota</taxon>
        <taxon>Gammaproteobacteria</taxon>
        <taxon>Enterobacterales</taxon>
        <taxon>Enterobacteriaceae</taxon>
        <taxon>Trabulsiella</taxon>
    </lineage>
</organism>
<dbReference type="EMBL" id="JMTB01000105">
    <property type="protein sequence ID" value="KFC01084.1"/>
    <property type="molecule type" value="Genomic_DNA"/>
</dbReference>
<name>A0A084ZUD9_9ENTR</name>
<dbReference type="eggNOG" id="ENOG50343NK">
    <property type="taxonomic scope" value="Bacteria"/>
</dbReference>
<protein>
    <submittedName>
        <fullName evidence="1">Uncharacterized protein</fullName>
    </submittedName>
</protein>
<dbReference type="RefSeq" id="WP_038160138.1">
    <property type="nucleotide sequence ID" value="NZ_JMTB01000105.1"/>
</dbReference>
<comment type="caution">
    <text evidence="1">The sequence shown here is derived from an EMBL/GenBank/DDBJ whole genome shotgun (WGS) entry which is preliminary data.</text>
</comment>
<dbReference type="AlphaFoldDB" id="A0A084ZUD9"/>
<gene>
    <name evidence="1" type="ORF">GTGU_03601</name>
</gene>
<dbReference type="Proteomes" id="UP000028630">
    <property type="component" value="Unassembled WGS sequence"/>
</dbReference>
<keyword evidence="2" id="KW-1185">Reference proteome</keyword>
<dbReference type="OrthoDB" id="6506932at2"/>
<sequence>MKQFYAELINQMLEDYSFKVENNPQGRDMYYGILASGVQHLYAVAFCASDNEALNDLRPFVNDVMNNVVPAPVVIAFKNTYHNY</sequence>
<evidence type="ECO:0000313" key="2">
    <source>
        <dbReference type="Proteomes" id="UP000028630"/>
    </source>
</evidence>
<accession>A0A084ZUD9</accession>
<reference evidence="2" key="1">
    <citation type="submission" date="2014-05" db="EMBL/GenBank/DDBJ databases">
        <title>ATOL: Assembling a taxonomically balanced genome-scale reconstruction of the evolutionary history of the Enterobacteriaceae.</title>
        <authorList>
            <person name="Plunkett G. III"/>
            <person name="Neeno-Eckwall E.C."/>
            <person name="Glasner J.D."/>
            <person name="Perna N.T."/>
        </authorList>
    </citation>
    <scope>NUCLEOTIDE SEQUENCE [LARGE SCALE GENOMIC DNA]</scope>
    <source>
        <strain evidence="2">ATCC 49490</strain>
    </source>
</reference>